<comment type="similarity">
    <text evidence="7">Belongs to the folliculin family.</text>
</comment>
<dbReference type="GO" id="GO:0005634">
    <property type="term" value="C:nucleus"/>
    <property type="evidence" value="ECO:0007669"/>
    <property type="project" value="UniProtKB-SubCell"/>
</dbReference>
<evidence type="ECO:0000256" key="5">
    <source>
        <dbReference type="ARBA" id="ARBA00004514"/>
    </source>
</evidence>
<evidence type="ECO:0000256" key="7">
    <source>
        <dbReference type="ARBA" id="ARBA00009987"/>
    </source>
</evidence>
<name>A0A7I5E8D7_HAECO</name>
<dbReference type="InterPro" id="IPR037521">
    <property type="entry name" value="FLCN/SMCR8_DENN"/>
</dbReference>
<evidence type="ECO:0000256" key="6">
    <source>
        <dbReference type="ARBA" id="ARBA00004656"/>
    </source>
</evidence>
<dbReference type="InterPro" id="IPR037520">
    <property type="entry name" value="Folliculin/SMCR8_longin"/>
</dbReference>
<keyword evidence="14" id="KW-0539">Nucleus</keyword>
<comment type="subcellular location">
    <subcellularLocation>
        <location evidence="2">Cell projection</location>
        <location evidence="2">Cilium</location>
    </subcellularLocation>
    <subcellularLocation>
        <location evidence="4">Cytoplasm</location>
        <location evidence="4">Cytoskeleton</location>
        <location evidence="4">Microtubule organizing center</location>
        <location evidence="4">Centrosome</location>
    </subcellularLocation>
    <subcellularLocation>
        <location evidence="3">Cytoplasm</location>
        <location evidence="3">Cytoskeleton</location>
        <location evidence="3">Spindle</location>
    </subcellularLocation>
    <subcellularLocation>
        <location evidence="5">Cytoplasm</location>
        <location evidence="5">Cytosol</location>
    </subcellularLocation>
    <subcellularLocation>
        <location evidence="6">Lysosome membrane</location>
    </subcellularLocation>
    <subcellularLocation>
        <location evidence="1">Nucleus</location>
    </subcellularLocation>
</comment>
<evidence type="ECO:0000313" key="18">
    <source>
        <dbReference type="WBParaSite" id="HCON_00064160-00001"/>
    </source>
</evidence>
<evidence type="ECO:0000256" key="1">
    <source>
        <dbReference type="ARBA" id="ARBA00004123"/>
    </source>
</evidence>
<feature type="domain" description="UDENN FLCN/SMCR8-type" evidence="16">
    <location>
        <begin position="78"/>
        <end position="573"/>
    </location>
</feature>
<dbReference type="GO" id="GO:1904263">
    <property type="term" value="P:positive regulation of TORC1 signaling"/>
    <property type="evidence" value="ECO:0007669"/>
    <property type="project" value="TreeGrafter"/>
</dbReference>
<dbReference type="InterPro" id="IPR032035">
    <property type="entry name" value="Folliculin_DENN"/>
</dbReference>
<evidence type="ECO:0000256" key="14">
    <source>
        <dbReference type="ARBA" id="ARBA00023242"/>
    </source>
</evidence>
<evidence type="ECO:0000256" key="10">
    <source>
        <dbReference type="ARBA" id="ARBA00022490"/>
    </source>
</evidence>
<dbReference type="GO" id="GO:0005929">
    <property type="term" value="C:cilium"/>
    <property type="evidence" value="ECO:0007669"/>
    <property type="project" value="UniProtKB-SubCell"/>
</dbReference>
<keyword evidence="13" id="KW-0458">Lysosome</keyword>
<keyword evidence="17" id="KW-1185">Reference proteome</keyword>
<dbReference type="Pfam" id="PF16692">
    <property type="entry name" value="Folliculin_C"/>
    <property type="match status" value="1"/>
</dbReference>
<keyword evidence="9" id="KW-0343">GTPase activation</keyword>
<accession>A0A7I5E8D7</accession>
<dbReference type="PANTHER" id="PTHR31441">
    <property type="entry name" value="FOLLICULIN FAMILY MEMBER"/>
    <property type="match status" value="1"/>
</dbReference>
<evidence type="ECO:0000256" key="9">
    <source>
        <dbReference type="ARBA" id="ARBA00022468"/>
    </source>
</evidence>
<keyword evidence="10" id="KW-0963">Cytoplasm</keyword>
<dbReference type="PROSITE" id="PS51834">
    <property type="entry name" value="DENN_FLCN_SMCR8"/>
    <property type="match status" value="1"/>
</dbReference>
<dbReference type="WBParaSite" id="HCON_00064160-00001">
    <property type="protein sequence ID" value="HCON_00064160-00001"/>
    <property type="gene ID" value="HCON_00064160"/>
</dbReference>
<dbReference type="GO" id="GO:0000122">
    <property type="term" value="P:negative regulation of transcription by RNA polymerase II"/>
    <property type="evidence" value="ECO:0007669"/>
    <property type="project" value="TreeGrafter"/>
</dbReference>
<dbReference type="OMA" id="RQDYCLP"/>
<evidence type="ECO:0000256" key="15">
    <source>
        <dbReference type="ARBA" id="ARBA00023273"/>
    </source>
</evidence>
<dbReference type="Gene3D" id="3.40.50.12430">
    <property type="match status" value="1"/>
</dbReference>
<reference evidence="18" key="1">
    <citation type="submission" date="2020-12" db="UniProtKB">
        <authorList>
            <consortium name="WormBaseParasite"/>
        </authorList>
    </citation>
    <scope>IDENTIFICATION</scope>
    <source>
        <strain evidence="18">MHco3</strain>
    </source>
</reference>
<evidence type="ECO:0000259" key="16">
    <source>
        <dbReference type="PROSITE" id="PS51834"/>
    </source>
</evidence>
<evidence type="ECO:0000256" key="8">
    <source>
        <dbReference type="ARBA" id="ARBA00021824"/>
    </source>
</evidence>
<evidence type="ECO:0000256" key="2">
    <source>
        <dbReference type="ARBA" id="ARBA00004138"/>
    </source>
</evidence>
<organism evidence="17 18">
    <name type="scientific">Haemonchus contortus</name>
    <name type="common">Barber pole worm</name>
    <dbReference type="NCBI Taxonomy" id="6289"/>
    <lineage>
        <taxon>Eukaryota</taxon>
        <taxon>Metazoa</taxon>
        <taxon>Ecdysozoa</taxon>
        <taxon>Nematoda</taxon>
        <taxon>Chromadorea</taxon>
        <taxon>Rhabditida</taxon>
        <taxon>Rhabditina</taxon>
        <taxon>Rhabditomorpha</taxon>
        <taxon>Strongyloidea</taxon>
        <taxon>Trichostrongylidae</taxon>
        <taxon>Haemonchus</taxon>
    </lineage>
</organism>
<evidence type="ECO:0000256" key="12">
    <source>
        <dbReference type="ARBA" id="ARBA00023212"/>
    </source>
</evidence>
<dbReference type="InterPro" id="IPR021713">
    <property type="entry name" value="Folliculin"/>
</dbReference>
<dbReference type="GO" id="GO:0005765">
    <property type="term" value="C:lysosomal membrane"/>
    <property type="evidence" value="ECO:0007669"/>
    <property type="project" value="UniProtKB-SubCell"/>
</dbReference>
<evidence type="ECO:0000256" key="3">
    <source>
        <dbReference type="ARBA" id="ARBA00004186"/>
    </source>
</evidence>
<dbReference type="OrthoDB" id="5599713at2759"/>
<evidence type="ECO:0000256" key="13">
    <source>
        <dbReference type="ARBA" id="ARBA00023228"/>
    </source>
</evidence>
<sequence length="573" mass="64683">MQAVIALCHFCENHGPRVMMITQPMRSLPSASSSSVSLSSAACQISPGTDGEHDGPIYYGDCTPEILEDPEERCNACTSFGNINQPCLLSNDHENKTSYISTQIPLKERVYERVRNACLRSLSCEISAPRKGTPSPLRQVLAVTSAVRVNPMRWDGTPADDADESGGNDVDGSVFFGDADNGYCFSLTFRLRDSKARGFHRLYSFIVVSNDMTYIIQNYEFFLQALTAMKEKLQSMAAATFENEMSQDDAMRPQYASMAGRLPTGWFRPTDKTGRRMAIDTKRNLQTITGDELIWNRLHRQMMWTLRTEILRYCDQVMEGVPTQDMLVLMEMEPTDIMELDLAHPNQHEVTLQQLANLKLAAKLLHDENEADLDLVIKQVITGGQVVVESPDRALAKQLILALSNLLPIGCLKVLIYSETYETKYNLLGGPLDMDIPLDVSVLVLRIQTDDAEQAANGSLESCRIQVRRRPLPNPRNPRLLDRYRQLLLDSEVHHTVLDATIRSTREHWVSKAKLVYQMSRQKEITPSMHVSNVFNVVRGCSEQDRDVLTFWQEGLSKVYKESVIATIHQLPH</sequence>
<dbReference type="GO" id="GO:0005096">
    <property type="term" value="F:GTPase activator activity"/>
    <property type="evidence" value="ECO:0007669"/>
    <property type="project" value="UniProtKB-KW"/>
</dbReference>
<dbReference type="AlphaFoldDB" id="A0A7I5E8D7"/>
<keyword evidence="12" id="KW-0206">Cytoskeleton</keyword>
<evidence type="ECO:0000313" key="17">
    <source>
        <dbReference type="Proteomes" id="UP000025227"/>
    </source>
</evidence>
<dbReference type="GO" id="GO:0005813">
    <property type="term" value="C:centrosome"/>
    <property type="evidence" value="ECO:0007669"/>
    <property type="project" value="UniProtKB-SubCell"/>
</dbReference>
<dbReference type="GO" id="GO:0005819">
    <property type="term" value="C:spindle"/>
    <property type="evidence" value="ECO:0007669"/>
    <property type="project" value="UniProtKB-SubCell"/>
</dbReference>
<keyword evidence="15" id="KW-0966">Cell projection</keyword>
<dbReference type="GO" id="GO:0005829">
    <property type="term" value="C:cytosol"/>
    <property type="evidence" value="ECO:0007669"/>
    <property type="project" value="UniProtKB-SubCell"/>
</dbReference>
<dbReference type="Gene3D" id="1.10.10.1730">
    <property type="entry name" value="Folliculin"/>
    <property type="match status" value="1"/>
</dbReference>
<evidence type="ECO:0000256" key="4">
    <source>
        <dbReference type="ARBA" id="ARBA00004300"/>
    </source>
</evidence>
<dbReference type="Pfam" id="PF11704">
    <property type="entry name" value="Folliculin"/>
    <property type="match status" value="1"/>
</dbReference>
<keyword evidence="11" id="KW-0472">Membrane</keyword>
<proteinExistence type="inferred from homology"/>
<dbReference type="Proteomes" id="UP000025227">
    <property type="component" value="Unplaced"/>
</dbReference>
<protein>
    <recommendedName>
        <fullName evidence="8">Folliculin</fullName>
    </recommendedName>
</protein>
<dbReference type="InterPro" id="IPR044886">
    <property type="entry name" value="FLCN_DENN_C_sf"/>
</dbReference>
<dbReference type="PANTHER" id="PTHR31441:SF2">
    <property type="entry name" value="FOLLICULIN"/>
    <property type="match status" value="1"/>
</dbReference>
<evidence type="ECO:0000256" key="11">
    <source>
        <dbReference type="ARBA" id="ARBA00023136"/>
    </source>
</evidence>